<gene>
    <name evidence="1" type="ORF">LWI28_014440</name>
</gene>
<evidence type="ECO:0000313" key="2">
    <source>
        <dbReference type="Proteomes" id="UP001064489"/>
    </source>
</evidence>
<keyword evidence="2" id="KW-1185">Reference proteome</keyword>
<name>A0AAD5J601_ACENE</name>
<evidence type="ECO:0000313" key="1">
    <source>
        <dbReference type="EMBL" id="KAI9186178.1"/>
    </source>
</evidence>
<proteinExistence type="predicted"/>
<dbReference type="AlphaFoldDB" id="A0AAD5J601"/>
<sequence length="201" mass="22359">MSYLVWLPTLKVIRSSRIRIEMQQGSGHANVGAGKNGTYELNKKGVESGIIPMKVTPLKKNGKSVITEVVRSRNFIAKKKLNLIANKYLIDPSAVESSPSKFFKESGKEVWIKKTGKGTKKNSLQLNSVQPISMEEDNEDSKVLQNLHKKMVEIRVAEDQLPSISDNPSPVEMINSDCGQQTVVVSDESNLKLLPPNSRRQ</sequence>
<protein>
    <submittedName>
        <fullName evidence="1">Uncharacterized protein</fullName>
    </submittedName>
</protein>
<dbReference type="EMBL" id="JAJSOW010000100">
    <property type="protein sequence ID" value="KAI9186178.1"/>
    <property type="molecule type" value="Genomic_DNA"/>
</dbReference>
<dbReference type="Proteomes" id="UP001064489">
    <property type="component" value="Chromosome 3"/>
</dbReference>
<reference evidence="1" key="2">
    <citation type="submission" date="2023-02" db="EMBL/GenBank/DDBJ databases">
        <authorList>
            <person name="Swenson N.G."/>
            <person name="Wegrzyn J.L."/>
            <person name="Mcevoy S.L."/>
        </authorList>
    </citation>
    <scope>NUCLEOTIDE SEQUENCE</scope>
    <source>
        <strain evidence="1">91603</strain>
        <tissue evidence="1">Leaf</tissue>
    </source>
</reference>
<accession>A0AAD5J601</accession>
<comment type="caution">
    <text evidence="1">The sequence shown here is derived from an EMBL/GenBank/DDBJ whole genome shotgun (WGS) entry which is preliminary data.</text>
</comment>
<organism evidence="1 2">
    <name type="scientific">Acer negundo</name>
    <name type="common">Box elder</name>
    <dbReference type="NCBI Taxonomy" id="4023"/>
    <lineage>
        <taxon>Eukaryota</taxon>
        <taxon>Viridiplantae</taxon>
        <taxon>Streptophyta</taxon>
        <taxon>Embryophyta</taxon>
        <taxon>Tracheophyta</taxon>
        <taxon>Spermatophyta</taxon>
        <taxon>Magnoliopsida</taxon>
        <taxon>eudicotyledons</taxon>
        <taxon>Gunneridae</taxon>
        <taxon>Pentapetalae</taxon>
        <taxon>rosids</taxon>
        <taxon>malvids</taxon>
        <taxon>Sapindales</taxon>
        <taxon>Sapindaceae</taxon>
        <taxon>Hippocastanoideae</taxon>
        <taxon>Acereae</taxon>
        <taxon>Acer</taxon>
    </lineage>
</organism>
<reference evidence="1" key="1">
    <citation type="journal article" date="2022" name="Plant J.">
        <title>Strategies of tolerance reflected in two North American maple genomes.</title>
        <authorList>
            <person name="McEvoy S.L."/>
            <person name="Sezen U.U."/>
            <person name="Trouern-Trend A."/>
            <person name="McMahon S.M."/>
            <person name="Schaberg P.G."/>
            <person name="Yang J."/>
            <person name="Wegrzyn J.L."/>
            <person name="Swenson N.G."/>
        </authorList>
    </citation>
    <scope>NUCLEOTIDE SEQUENCE</scope>
    <source>
        <strain evidence="1">91603</strain>
    </source>
</reference>